<feature type="transmembrane region" description="Helical" evidence="1">
    <location>
        <begin position="12"/>
        <end position="31"/>
    </location>
</feature>
<evidence type="ECO:0000256" key="1">
    <source>
        <dbReference type="SAM" id="Phobius"/>
    </source>
</evidence>
<evidence type="ECO:0000313" key="2">
    <source>
        <dbReference type="EMBL" id="TFY67104.1"/>
    </source>
</evidence>
<evidence type="ECO:0000313" key="3">
    <source>
        <dbReference type="Proteomes" id="UP000298390"/>
    </source>
</evidence>
<keyword evidence="1" id="KW-0472">Membrane</keyword>
<accession>A0A4Y9YXJ3</accession>
<sequence length="129" mass="14544">MTWTTTPSTPGLVYLGVALGYNLILPAIMVIRIYRVSRELRGFWKSTEPRNVYGFVISVMFEATAFYAAVAIITIVTIAIDTSMRAALLPLLGQMQSNSGTLRKIPFGKRCPPVFSSMYKMLWRRPLYT</sequence>
<dbReference type="Proteomes" id="UP000298390">
    <property type="component" value="Unassembled WGS sequence"/>
</dbReference>
<comment type="caution">
    <text evidence="2">The sequence shown here is derived from an EMBL/GenBank/DDBJ whole genome shotgun (WGS) entry which is preliminary data.</text>
</comment>
<gene>
    <name evidence="2" type="ORF">EVJ58_g1833</name>
</gene>
<feature type="transmembrane region" description="Helical" evidence="1">
    <location>
        <begin position="52"/>
        <end position="80"/>
    </location>
</feature>
<keyword evidence="1" id="KW-1133">Transmembrane helix</keyword>
<protein>
    <submittedName>
        <fullName evidence="2">Uncharacterized protein</fullName>
    </submittedName>
</protein>
<proteinExistence type="predicted"/>
<name>A0A4Y9YXJ3_9APHY</name>
<organism evidence="2 3">
    <name type="scientific">Rhodofomes roseus</name>
    <dbReference type="NCBI Taxonomy" id="34475"/>
    <lineage>
        <taxon>Eukaryota</taxon>
        <taxon>Fungi</taxon>
        <taxon>Dikarya</taxon>
        <taxon>Basidiomycota</taxon>
        <taxon>Agaricomycotina</taxon>
        <taxon>Agaricomycetes</taxon>
        <taxon>Polyporales</taxon>
        <taxon>Rhodofomes</taxon>
    </lineage>
</organism>
<dbReference type="EMBL" id="SEKV01000063">
    <property type="protein sequence ID" value="TFY67104.1"/>
    <property type="molecule type" value="Genomic_DNA"/>
</dbReference>
<dbReference type="AlphaFoldDB" id="A0A4Y9YXJ3"/>
<keyword evidence="1" id="KW-0812">Transmembrane</keyword>
<reference evidence="2 3" key="1">
    <citation type="submission" date="2019-01" db="EMBL/GenBank/DDBJ databases">
        <title>Genome sequencing of the rare red list fungi Fomitopsis rosea.</title>
        <authorList>
            <person name="Buettner E."/>
            <person name="Kellner H."/>
        </authorList>
    </citation>
    <scope>NUCLEOTIDE SEQUENCE [LARGE SCALE GENOMIC DNA]</scope>
    <source>
        <strain evidence="2 3">DSM 105464</strain>
    </source>
</reference>